<dbReference type="AlphaFoldDB" id="C5KYW6"/>
<accession>C5KYW6</accession>
<evidence type="ECO:0000256" key="1">
    <source>
        <dbReference type="SAM" id="MobiDB-lite"/>
    </source>
</evidence>
<protein>
    <submittedName>
        <fullName evidence="2">Uncharacterized protein</fullName>
    </submittedName>
</protein>
<proteinExistence type="predicted"/>
<evidence type="ECO:0000313" key="3">
    <source>
        <dbReference type="Proteomes" id="UP000007800"/>
    </source>
</evidence>
<feature type="non-terminal residue" evidence="2">
    <location>
        <position position="116"/>
    </location>
</feature>
<dbReference type="RefSeq" id="XP_002778532.1">
    <property type="nucleotide sequence ID" value="XM_002778486.1"/>
</dbReference>
<keyword evidence="3" id="KW-1185">Reference proteome</keyword>
<dbReference type="Proteomes" id="UP000007800">
    <property type="component" value="Unassembled WGS sequence"/>
</dbReference>
<dbReference type="InParanoid" id="C5KYW6"/>
<evidence type="ECO:0000313" key="2">
    <source>
        <dbReference type="EMBL" id="EER10327.1"/>
    </source>
</evidence>
<name>C5KYW6_PERM5</name>
<dbReference type="GeneID" id="9039133"/>
<reference evidence="2 3" key="1">
    <citation type="submission" date="2008-07" db="EMBL/GenBank/DDBJ databases">
        <authorList>
            <person name="El-Sayed N."/>
            <person name="Caler E."/>
            <person name="Inman J."/>
            <person name="Amedeo P."/>
            <person name="Hass B."/>
            <person name="Wortman J."/>
        </authorList>
    </citation>
    <scope>NUCLEOTIDE SEQUENCE [LARGE SCALE GENOMIC DNA]</scope>
    <source>
        <strain evidence="3">ATCC 50983 / TXsc</strain>
    </source>
</reference>
<feature type="region of interest" description="Disordered" evidence="1">
    <location>
        <begin position="17"/>
        <end position="38"/>
    </location>
</feature>
<dbReference type="EMBL" id="GG677593">
    <property type="protein sequence ID" value="EER10327.1"/>
    <property type="molecule type" value="Genomic_DNA"/>
</dbReference>
<dbReference type="OrthoDB" id="10621443at2759"/>
<sequence length="116" mass="12233">MAWADFTVGRTPFRTEVLGPLPTADNNDDANLTSEGGPYEKPIGKCTFDDSGSLIGCTCHTDALLFDGSRSDKVIHAAVCVDVCLVGKSEDCPKPPTGRAQCKPPKACSIGCNNDK</sequence>
<gene>
    <name evidence="2" type="ORF">Pmar_PMAR017862</name>
</gene>
<organism evidence="3">
    <name type="scientific">Perkinsus marinus (strain ATCC 50983 / TXsc)</name>
    <dbReference type="NCBI Taxonomy" id="423536"/>
    <lineage>
        <taxon>Eukaryota</taxon>
        <taxon>Sar</taxon>
        <taxon>Alveolata</taxon>
        <taxon>Perkinsozoa</taxon>
        <taxon>Perkinsea</taxon>
        <taxon>Perkinsida</taxon>
        <taxon>Perkinsidae</taxon>
        <taxon>Perkinsus</taxon>
    </lineage>
</organism>